<keyword evidence="2" id="KW-0812">Transmembrane</keyword>
<protein>
    <submittedName>
        <fullName evidence="3">Uncharacterized protein</fullName>
    </submittedName>
</protein>
<dbReference type="Proteomes" id="UP000242146">
    <property type="component" value="Unassembled WGS sequence"/>
</dbReference>
<feature type="compositionally biased region" description="Low complexity" evidence="1">
    <location>
        <begin position="162"/>
        <end position="173"/>
    </location>
</feature>
<name>A0A1X2GTX2_9FUNG</name>
<evidence type="ECO:0000313" key="3">
    <source>
        <dbReference type="EMBL" id="ORX60468.1"/>
    </source>
</evidence>
<keyword evidence="4" id="KW-1185">Reference proteome</keyword>
<evidence type="ECO:0000256" key="1">
    <source>
        <dbReference type="SAM" id="MobiDB-lite"/>
    </source>
</evidence>
<sequence length="195" mass="22177">MEEKNSLIVIGILVSFVCILIAALLFIWVTRKKTPASHDNEKHIETFSVHDQHDDMFDESTPTFIPVLPANKPVLHPFLQYCRHHSAKIKPPRKKHRHISTTLDDLPLPPPSHLRPMTTFDPTRKDPVMSSFWDDPRDSGLSSSASTLPRPHTSPHDAPRHSSSLLTSASSLSPPDIKQQHDELHQQWLSSYPVW</sequence>
<gene>
    <name evidence="3" type="ORF">DM01DRAFT_1332623</name>
</gene>
<evidence type="ECO:0000313" key="4">
    <source>
        <dbReference type="Proteomes" id="UP000242146"/>
    </source>
</evidence>
<organism evidence="3 4">
    <name type="scientific">Hesseltinella vesiculosa</name>
    <dbReference type="NCBI Taxonomy" id="101127"/>
    <lineage>
        <taxon>Eukaryota</taxon>
        <taxon>Fungi</taxon>
        <taxon>Fungi incertae sedis</taxon>
        <taxon>Mucoromycota</taxon>
        <taxon>Mucoromycotina</taxon>
        <taxon>Mucoromycetes</taxon>
        <taxon>Mucorales</taxon>
        <taxon>Cunninghamellaceae</taxon>
        <taxon>Hesseltinella</taxon>
    </lineage>
</organism>
<dbReference type="EMBL" id="MCGT01000004">
    <property type="protein sequence ID" value="ORX60468.1"/>
    <property type="molecule type" value="Genomic_DNA"/>
</dbReference>
<keyword evidence="2" id="KW-1133">Transmembrane helix</keyword>
<comment type="caution">
    <text evidence="3">The sequence shown here is derived from an EMBL/GenBank/DDBJ whole genome shotgun (WGS) entry which is preliminary data.</text>
</comment>
<dbReference type="AlphaFoldDB" id="A0A1X2GTX2"/>
<evidence type="ECO:0000256" key="2">
    <source>
        <dbReference type="SAM" id="Phobius"/>
    </source>
</evidence>
<proteinExistence type="predicted"/>
<feature type="region of interest" description="Disordered" evidence="1">
    <location>
        <begin position="88"/>
        <end position="183"/>
    </location>
</feature>
<accession>A0A1X2GTX2</accession>
<reference evidence="3 4" key="1">
    <citation type="submission" date="2016-07" db="EMBL/GenBank/DDBJ databases">
        <title>Pervasive Adenine N6-methylation of Active Genes in Fungi.</title>
        <authorList>
            <consortium name="DOE Joint Genome Institute"/>
            <person name="Mondo S.J."/>
            <person name="Dannebaum R.O."/>
            <person name="Kuo R.C."/>
            <person name="Labutti K."/>
            <person name="Haridas S."/>
            <person name="Kuo A."/>
            <person name="Salamov A."/>
            <person name="Ahrendt S.R."/>
            <person name="Lipzen A."/>
            <person name="Sullivan W."/>
            <person name="Andreopoulos W.B."/>
            <person name="Clum A."/>
            <person name="Lindquist E."/>
            <person name="Daum C."/>
            <person name="Ramamoorthy G.K."/>
            <person name="Gryganskyi A."/>
            <person name="Culley D."/>
            <person name="Magnuson J.K."/>
            <person name="James T.Y."/>
            <person name="O'Malley M.A."/>
            <person name="Stajich J.E."/>
            <person name="Spatafora J.W."/>
            <person name="Visel A."/>
            <person name="Grigoriev I.V."/>
        </authorList>
    </citation>
    <scope>NUCLEOTIDE SEQUENCE [LARGE SCALE GENOMIC DNA]</scope>
    <source>
        <strain evidence="3 4">NRRL 3301</strain>
    </source>
</reference>
<feature type="transmembrane region" description="Helical" evidence="2">
    <location>
        <begin position="6"/>
        <end position="29"/>
    </location>
</feature>
<feature type="compositionally biased region" description="Basic residues" evidence="1">
    <location>
        <begin position="88"/>
        <end position="99"/>
    </location>
</feature>
<keyword evidence="2" id="KW-0472">Membrane</keyword>